<evidence type="ECO:0000256" key="4">
    <source>
        <dbReference type="ARBA" id="ARBA00022989"/>
    </source>
</evidence>
<protein>
    <submittedName>
        <fullName evidence="8">Uncharacterized MFS-type transporter YxiO</fullName>
    </submittedName>
</protein>
<dbReference type="AlphaFoldDB" id="A0A3B0ZDF4"/>
<dbReference type="GO" id="GO:0022857">
    <property type="term" value="F:transmembrane transporter activity"/>
    <property type="evidence" value="ECO:0007669"/>
    <property type="project" value="InterPro"/>
</dbReference>
<reference evidence="8" key="1">
    <citation type="submission" date="2018-06" db="EMBL/GenBank/DDBJ databases">
        <authorList>
            <person name="Zhirakovskaya E."/>
        </authorList>
    </citation>
    <scope>NUCLEOTIDE SEQUENCE</scope>
</reference>
<comment type="subcellular location">
    <subcellularLocation>
        <location evidence="1">Endomembrane system</location>
        <topology evidence="1">Multi-pass membrane protein</topology>
    </subcellularLocation>
</comment>
<keyword evidence="4 6" id="KW-1133">Transmembrane helix</keyword>
<feature type="transmembrane region" description="Helical" evidence="6">
    <location>
        <begin position="246"/>
        <end position="269"/>
    </location>
</feature>
<dbReference type="SUPFAM" id="SSF103473">
    <property type="entry name" value="MFS general substrate transporter"/>
    <property type="match status" value="1"/>
</dbReference>
<dbReference type="GO" id="GO:0012505">
    <property type="term" value="C:endomembrane system"/>
    <property type="evidence" value="ECO:0007669"/>
    <property type="project" value="UniProtKB-SubCell"/>
</dbReference>
<evidence type="ECO:0000256" key="6">
    <source>
        <dbReference type="SAM" id="Phobius"/>
    </source>
</evidence>
<evidence type="ECO:0000256" key="2">
    <source>
        <dbReference type="ARBA" id="ARBA00022448"/>
    </source>
</evidence>
<evidence type="ECO:0000256" key="5">
    <source>
        <dbReference type="ARBA" id="ARBA00023136"/>
    </source>
</evidence>
<feature type="transmembrane region" description="Helical" evidence="6">
    <location>
        <begin position="59"/>
        <end position="80"/>
    </location>
</feature>
<keyword evidence="5 6" id="KW-0472">Membrane</keyword>
<dbReference type="CDD" id="cd17482">
    <property type="entry name" value="MFS_YxiO_like"/>
    <property type="match status" value="1"/>
</dbReference>
<keyword evidence="3 6" id="KW-0812">Transmembrane</keyword>
<evidence type="ECO:0000256" key="3">
    <source>
        <dbReference type="ARBA" id="ARBA00022692"/>
    </source>
</evidence>
<sequence length="431" mass="47183">MIAHYFRFLKQDGESRQIVSWAMYDWANSAYATVVIAGFFPIFFKQYWGADLSAAESTYQLGIANAISSLVIMVFAPLLGAIADRGSARKKFLLFFALMGIVMSGGLFFIEQGSWALAAIIYILASIGFMGGNLFYDSLIVQVAAEEKFDLVSALGYALGYLGGGVLFAALVAMTLWPGAFGLDDASEAVRVSFICVALWWGLFSIPLLLFVKEPASVRNESSWQIVCGGWRQLRQTLHEIRQLKVVMLFLLAYWLYIDGVDTIVRMAVDYGLSIGFDSNSLIVALLITQFVGFPAAIVFGKLGQRYGAKTGIFIAIAVYIGITVWASMIEKEIEFYGLAIMIGLVQGGIQSLSRSLYARLIPADKAAEFFGFYNMLGKFAAVAGPLMMGWIAVATDSHRLAVLSLLILFVAGAVLLWFVDEKARPRAAEA</sequence>
<feature type="domain" description="Major facilitator superfamily (MFS) profile" evidence="7">
    <location>
        <begin position="18"/>
        <end position="425"/>
    </location>
</feature>
<feature type="transmembrane region" description="Helical" evidence="6">
    <location>
        <begin position="312"/>
        <end position="330"/>
    </location>
</feature>
<feature type="transmembrane region" description="Helical" evidence="6">
    <location>
        <begin position="400"/>
        <end position="420"/>
    </location>
</feature>
<evidence type="ECO:0000313" key="8">
    <source>
        <dbReference type="EMBL" id="VAW86223.1"/>
    </source>
</evidence>
<feature type="transmembrane region" description="Helical" evidence="6">
    <location>
        <begin position="157"/>
        <end position="177"/>
    </location>
</feature>
<dbReference type="PANTHER" id="PTHR23519">
    <property type="entry name" value="AUTOPHAGY-RELATED PROTEIN 22"/>
    <property type="match status" value="1"/>
</dbReference>
<feature type="transmembrane region" description="Helical" evidence="6">
    <location>
        <begin position="336"/>
        <end position="358"/>
    </location>
</feature>
<dbReference type="InterPro" id="IPR020846">
    <property type="entry name" value="MFS_dom"/>
</dbReference>
<feature type="transmembrane region" description="Helical" evidence="6">
    <location>
        <begin position="189"/>
        <end position="212"/>
    </location>
</feature>
<dbReference type="InterPro" id="IPR024671">
    <property type="entry name" value="Atg22-like"/>
</dbReference>
<evidence type="ECO:0000256" key="1">
    <source>
        <dbReference type="ARBA" id="ARBA00004127"/>
    </source>
</evidence>
<feature type="transmembrane region" description="Helical" evidence="6">
    <location>
        <begin position="281"/>
        <end position="300"/>
    </location>
</feature>
<dbReference type="Pfam" id="PF11700">
    <property type="entry name" value="ATG22"/>
    <property type="match status" value="2"/>
</dbReference>
<dbReference type="InterPro" id="IPR036259">
    <property type="entry name" value="MFS_trans_sf"/>
</dbReference>
<accession>A0A3B0ZDF4</accession>
<name>A0A3B0ZDF4_9ZZZZ</name>
<gene>
    <name evidence="8" type="ORF">MNBD_GAMMA17-1464</name>
</gene>
<evidence type="ECO:0000259" key="7">
    <source>
        <dbReference type="PROSITE" id="PS50850"/>
    </source>
</evidence>
<feature type="transmembrane region" description="Helical" evidence="6">
    <location>
        <begin position="92"/>
        <end position="110"/>
    </location>
</feature>
<keyword evidence="2" id="KW-0813">Transport</keyword>
<proteinExistence type="predicted"/>
<dbReference type="PANTHER" id="PTHR23519:SF1">
    <property type="entry name" value="AUTOPHAGY-RELATED PROTEIN 22"/>
    <property type="match status" value="1"/>
</dbReference>
<dbReference type="PROSITE" id="PS50850">
    <property type="entry name" value="MFS"/>
    <property type="match status" value="1"/>
</dbReference>
<feature type="transmembrane region" description="Helical" evidence="6">
    <location>
        <begin position="116"/>
        <end position="136"/>
    </location>
</feature>
<dbReference type="InterPro" id="IPR050495">
    <property type="entry name" value="ATG22/LtaA_families"/>
</dbReference>
<dbReference type="EMBL" id="UOFQ01000036">
    <property type="protein sequence ID" value="VAW86223.1"/>
    <property type="molecule type" value="Genomic_DNA"/>
</dbReference>
<organism evidence="8">
    <name type="scientific">hydrothermal vent metagenome</name>
    <dbReference type="NCBI Taxonomy" id="652676"/>
    <lineage>
        <taxon>unclassified sequences</taxon>
        <taxon>metagenomes</taxon>
        <taxon>ecological metagenomes</taxon>
    </lineage>
</organism>
<dbReference type="Gene3D" id="1.20.1250.20">
    <property type="entry name" value="MFS general substrate transporter like domains"/>
    <property type="match status" value="2"/>
</dbReference>
<feature type="transmembrane region" description="Helical" evidence="6">
    <location>
        <begin position="370"/>
        <end position="394"/>
    </location>
</feature>
<feature type="transmembrane region" description="Helical" evidence="6">
    <location>
        <begin position="21"/>
        <end position="44"/>
    </location>
</feature>